<dbReference type="KEGG" id="ncs:NCAS_0I00690"/>
<dbReference type="Pfam" id="PF00660">
    <property type="entry name" value="SRP1_TIP1"/>
    <property type="match status" value="1"/>
</dbReference>
<keyword evidence="4" id="KW-1185">Reference proteome</keyword>
<sequence length="185" mass="17906">MSLPNLGDYMSLATTPGTGFTLDDMPAGVLSIGMALAGATDHSYTSMYSEVDMAGVSSMLTQLPWYSSRLKAQIDSIVGAPATSAAASSAAPATSAAATSSVEAASSSFVEASSSASSSAAASSSSSAKATTVSTKAAASSSAVAAISQIDDGQIQATVSQQTENGAAKAVVGMGAFAAAAALLL</sequence>
<dbReference type="GO" id="GO:0009277">
    <property type="term" value="C:fungal-type cell wall"/>
    <property type="evidence" value="ECO:0007669"/>
    <property type="project" value="TreeGrafter"/>
</dbReference>
<dbReference type="OMA" id="MAYTKIA"/>
<dbReference type="PROSITE" id="PS00724">
    <property type="entry name" value="SRP1_TIP1"/>
    <property type="match status" value="1"/>
</dbReference>
<dbReference type="Pfam" id="PF00399">
    <property type="entry name" value="PIR"/>
    <property type="match status" value="1"/>
</dbReference>
<dbReference type="PANTHER" id="PTHR31002">
    <property type="entry name" value="SERIPAUPERIN"/>
    <property type="match status" value="1"/>
</dbReference>
<reference key="2">
    <citation type="submission" date="2011-08" db="EMBL/GenBank/DDBJ databases">
        <title>Genome sequence of Naumovozyma castellii.</title>
        <authorList>
            <person name="Gordon J.L."/>
            <person name="Armisen D."/>
            <person name="Proux-Wera E."/>
            <person name="OhEigeartaigh S.S."/>
            <person name="Byrne K.P."/>
            <person name="Wolfe K.H."/>
        </authorList>
    </citation>
    <scope>NUCLEOTIDE SEQUENCE</scope>
    <source>
        <strain>Type strain:CBS 4309</strain>
    </source>
</reference>
<dbReference type="EMBL" id="HE576760">
    <property type="protein sequence ID" value="CCC71737.1"/>
    <property type="molecule type" value="Genomic_DNA"/>
</dbReference>
<dbReference type="RefSeq" id="XP_003678082.1">
    <property type="nucleotide sequence ID" value="XM_003678034.1"/>
</dbReference>
<dbReference type="eggNOG" id="ENOG502RYU4">
    <property type="taxonomic scope" value="Eukaryota"/>
</dbReference>
<proteinExistence type="predicted"/>
<dbReference type="InterPro" id="IPR050788">
    <property type="entry name" value="Yeast_SRP1/TIP1_CWP"/>
</dbReference>
<evidence type="ECO:0000313" key="4">
    <source>
        <dbReference type="Proteomes" id="UP000001640"/>
    </source>
</evidence>
<name>G0VJQ6_NAUCA</name>
<protein>
    <submittedName>
        <fullName evidence="3">Uncharacterized protein</fullName>
    </submittedName>
</protein>
<dbReference type="GO" id="GO:0000324">
    <property type="term" value="C:fungal-type vacuole"/>
    <property type="evidence" value="ECO:0007669"/>
    <property type="project" value="TreeGrafter"/>
</dbReference>
<organism evidence="3 4">
    <name type="scientific">Naumovozyma castellii</name>
    <name type="common">Yeast</name>
    <name type="synonym">Saccharomyces castellii</name>
    <dbReference type="NCBI Taxonomy" id="27288"/>
    <lineage>
        <taxon>Eukaryota</taxon>
        <taxon>Fungi</taxon>
        <taxon>Dikarya</taxon>
        <taxon>Ascomycota</taxon>
        <taxon>Saccharomycotina</taxon>
        <taxon>Saccharomycetes</taxon>
        <taxon>Saccharomycetales</taxon>
        <taxon>Saccharomycetaceae</taxon>
        <taxon>Naumovozyma</taxon>
    </lineage>
</organism>
<evidence type="ECO:0000256" key="1">
    <source>
        <dbReference type="ARBA" id="ARBA00004196"/>
    </source>
</evidence>
<accession>G0VJQ6</accession>
<dbReference type="InterPro" id="IPR000992">
    <property type="entry name" value="SRP1_TIP1"/>
</dbReference>
<dbReference type="PANTHER" id="PTHR31002:SF34">
    <property type="entry name" value="CELL WALL PROTEIN CWP1-RELATED"/>
    <property type="match status" value="1"/>
</dbReference>
<dbReference type="GO" id="GO:0005199">
    <property type="term" value="F:structural constituent of cell wall"/>
    <property type="evidence" value="ECO:0007669"/>
    <property type="project" value="InterPro"/>
</dbReference>
<reference evidence="3 4" key="1">
    <citation type="journal article" date="2011" name="Proc. Natl. Acad. Sci. U.S.A.">
        <title>Evolutionary erosion of yeast sex chromosomes by mating-type switching accidents.</title>
        <authorList>
            <person name="Gordon J.L."/>
            <person name="Armisen D."/>
            <person name="Proux-Wera E."/>
            <person name="Oheigeartaigh S.S."/>
            <person name="Byrne K.P."/>
            <person name="Wolfe K.H."/>
        </authorList>
    </citation>
    <scope>NUCLEOTIDE SEQUENCE [LARGE SCALE GENOMIC DNA]</scope>
    <source>
        <strain evidence="4">ATCC 76901 / BCRC 22586 / CBS 4309 / NBRC 1992 / NRRL Y-12630</strain>
    </source>
</reference>
<dbReference type="STRING" id="1064592.G0VJQ6"/>
<gene>
    <name evidence="3" type="primary">NCAS0I00690</name>
    <name evidence="3" type="ordered locus">NCAS_0I00690</name>
</gene>
<comment type="subcellular location">
    <subcellularLocation>
        <location evidence="1">Cell envelope</location>
    </subcellularLocation>
</comment>
<dbReference type="InParanoid" id="G0VJQ6"/>
<dbReference type="GO" id="GO:0031505">
    <property type="term" value="P:fungal-type cell wall organization"/>
    <property type="evidence" value="ECO:0007669"/>
    <property type="project" value="TreeGrafter"/>
</dbReference>
<dbReference type="HOGENOM" id="CLU_071083_0_0_1"/>
<dbReference type="PROSITE" id="PS50256">
    <property type="entry name" value="PIR_REPEAT_2"/>
    <property type="match status" value="1"/>
</dbReference>
<dbReference type="GeneID" id="96905427"/>
<evidence type="ECO:0000256" key="2">
    <source>
        <dbReference type="ARBA" id="ARBA00022729"/>
    </source>
</evidence>
<dbReference type="InterPro" id="IPR000420">
    <property type="entry name" value="Yeast_PIR_rpt"/>
</dbReference>
<keyword evidence="2" id="KW-0732">Signal</keyword>
<dbReference type="Proteomes" id="UP000001640">
    <property type="component" value="Chromosome 9"/>
</dbReference>
<evidence type="ECO:0000313" key="3">
    <source>
        <dbReference type="EMBL" id="CCC71737.1"/>
    </source>
</evidence>
<dbReference type="AlphaFoldDB" id="G0VJQ6"/>
<dbReference type="OrthoDB" id="4069694at2759"/>